<dbReference type="EMBL" id="WNDX01000052">
    <property type="protein sequence ID" value="KAF1043858.1"/>
    <property type="molecule type" value="Genomic_DNA"/>
</dbReference>
<reference evidence="3" key="1">
    <citation type="journal article" date="2020" name="MBio">
        <title>Horizontal gene transfer to a defensive symbiont with a reduced genome amongst a multipartite beetle microbiome.</title>
        <authorList>
            <person name="Waterworth S.C."/>
            <person name="Florez L.V."/>
            <person name="Rees E.R."/>
            <person name="Hertweck C."/>
            <person name="Kaltenpoth M."/>
            <person name="Kwan J.C."/>
        </authorList>
    </citation>
    <scope>NUCLEOTIDE SEQUENCE [LARGE SCALE GENOMIC DNA]</scope>
</reference>
<dbReference type="GO" id="GO:0016747">
    <property type="term" value="F:acyltransferase activity, transferring groups other than amino-acyl groups"/>
    <property type="evidence" value="ECO:0007669"/>
    <property type="project" value="InterPro"/>
</dbReference>
<dbReference type="SUPFAM" id="SSF55729">
    <property type="entry name" value="Acyl-CoA N-acyltransferases (Nat)"/>
    <property type="match status" value="1"/>
</dbReference>
<sequence>MLAAFIRSTAADAQALAAIRVTAMRASLEKAGRFDAERARMRFLSAFDPACCFFIKIGEHAAGLFTLRREADAFILQHLYLLPEYHGRELDSQVLRRLLAHADRERLPMRLAALRGSDANHFYQRHGFLRTSEEAWDIHYERPVPVREHHTAQASSPAHTPRIRPLIPDDLAALEGMLRQHMRDLHSGEVVEDEVRAICTCMSGALDGEGHLRSYLVAADERDEPLACTAIAEPQARMRKRPAPNCSSSTADRDIGMAGASTTAASTGNTACCPITMARAATPRAGARRLPEEMPPSCPTQLLSTVTSCRETPACWPACRPGS</sequence>
<comment type="caution">
    <text evidence="2">The sequence shown here is derived from an EMBL/GenBank/DDBJ whole genome shotgun (WGS) entry which is preliminary data.</text>
</comment>
<evidence type="ECO:0000313" key="3">
    <source>
        <dbReference type="Proteomes" id="UP000462435"/>
    </source>
</evidence>
<gene>
    <name evidence="2" type="ORF">GAK35_02006</name>
</gene>
<proteinExistence type="predicted"/>
<dbReference type="Proteomes" id="UP000462435">
    <property type="component" value="Unassembled WGS sequence"/>
</dbReference>
<dbReference type="PROSITE" id="PS51186">
    <property type="entry name" value="GNAT"/>
    <property type="match status" value="1"/>
</dbReference>
<dbReference type="InterPro" id="IPR000182">
    <property type="entry name" value="GNAT_dom"/>
</dbReference>
<feature type="domain" description="N-acetyltransferase" evidence="1">
    <location>
        <begin position="11"/>
        <end position="145"/>
    </location>
</feature>
<dbReference type="AlphaFoldDB" id="A0A7V8JUK6"/>
<evidence type="ECO:0000259" key="1">
    <source>
        <dbReference type="PROSITE" id="PS51186"/>
    </source>
</evidence>
<protein>
    <recommendedName>
        <fullName evidence="1">N-acetyltransferase domain-containing protein</fullName>
    </recommendedName>
</protein>
<name>A0A7V8JUK6_9BURK</name>
<accession>A0A7V8JUK6</accession>
<evidence type="ECO:0000313" key="2">
    <source>
        <dbReference type="EMBL" id="KAF1043858.1"/>
    </source>
</evidence>
<organism evidence="2 3">
    <name type="scientific">Herbaspirillum frisingense</name>
    <dbReference type="NCBI Taxonomy" id="92645"/>
    <lineage>
        <taxon>Bacteria</taxon>
        <taxon>Pseudomonadati</taxon>
        <taxon>Pseudomonadota</taxon>
        <taxon>Betaproteobacteria</taxon>
        <taxon>Burkholderiales</taxon>
        <taxon>Oxalobacteraceae</taxon>
        <taxon>Herbaspirillum</taxon>
    </lineage>
</organism>
<dbReference type="InterPro" id="IPR016181">
    <property type="entry name" value="Acyl_CoA_acyltransferase"/>
</dbReference>
<dbReference type="Gene3D" id="3.40.630.30">
    <property type="match status" value="1"/>
</dbReference>
<dbReference type="Pfam" id="PF13508">
    <property type="entry name" value="Acetyltransf_7"/>
    <property type="match status" value="1"/>
</dbReference>